<dbReference type="Proteomes" id="UP000007065">
    <property type="component" value="Chromosome"/>
</dbReference>
<keyword evidence="14" id="KW-0326">Glycosidase</keyword>
<evidence type="ECO:0000256" key="5">
    <source>
        <dbReference type="ARBA" id="ARBA00022723"/>
    </source>
</evidence>
<name>A5IYA4_MYCAP</name>
<keyword evidence="11" id="KW-0234">DNA repair</keyword>
<dbReference type="SMART" id="SM01232">
    <property type="entry name" value="H2TH"/>
    <property type="match status" value="1"/>
</dbReference>
<dbReference type="KEGG" id="maa:MAG3150"/>
<evidence type="ECO:0000256" key="12">
    <source>
        <dbReference type="ARBA" id="ARBA00023239"/>
    </source>
</evidence>
<dbReference type="Pfam" id="PF01149">
    <property type="entry name" value="Fapy_DNA_glyco"/>
    <property type="match status" value="1"/>
</dbReference>
<dbReference type="PROSITE" id="PS51066">
    <property type="entry name" value="ZF_FPG_2"/>
    <property type="match status" value="1"/>
</dbReference>
<dbReference type="GO" id="GO:0003684">
    <property type="term" value="F:damaged DNA binding"/>
    <property type="evidence" value="ECO:0007669"/>
    <property type="project" value="InterPro"/>
</dbReference>
<dbReference type="SUPFAM" id="SSF46946">
    <property type="entry name" value="S13-like H2TH domain"/>
    <property type="match status" value="1"/>
</dbReference>
<evidence type="ECO:0000256" key="4">
    <source>
        <dbReference type="ARBA" id="ARBA00011245"/>
    </source>
</evidence>
<accession>A5IYA4</accession>
<keyword evidence="20" id="KW-1185">Reference proteome</keyword>
<dbReference type="SMART" id="SM00898">
    <property type="entry name" value="Fapy_DNA_glyco"/>
    <property type="match status" value="1"/>
</dbReference>
<proteinExistence type="inferred from homology"/>
<dbReference type="HOGENOM" id="CLU_038423_1_3_14"/>
<dbReference type="GO" id="GO:0140078">
    <property type="term" value="F:class I DNA-(apurinic or apyrimidinic site) endonuclease activity"/>
    <property type="evidence" value="ECO:0007669"/>
    <property type="project" value="UniProtKB-EC"/>
</dbReference>
<evidence type="ECO:0000256" key="15">
    <source>
        <dbReference type="ARBA" id="ARBA00044632"/>
    </source>
</evidence>
<dbReference type="Gene3D" id="1.10.8.50">
    <property type="match status" value="1"/>
</dbReference>
<keyword evidence="7 16" id="KW-0863">Zinc-finger</keyword>
<dbReference type="InterPro" id="IPR010979">
    <property type="entry name" value="Ribosomal_uS13-like_H2TH"/>
</dbReference>
<evidence type="ECO:0000256" key="1">
    <source>
        <dbReference type="ARBA" id="ARBA00001668"/>
    </source>
</evidence>
<dbReference type="GO" id="GO:0003690">
    <property type="term" value="F:double-stranded DNA binding"/>
    <property type="evidence" value="ECO:0007669"/>
    <property type="project" value="UniProtKB-ARBA"/>
</dbReference>
<dbReference type="CDD" id="cd08966">
    <property type="entry name" value="EcFpg-like_N"/>
    <property type="match status" value="1"/>
</dbReference>
<keyword evidence="13" id="KW-0511">Multifunctional enzyme</keyword>
<evidence type="ECO:0000256" key="9">
    <source>
        <dbReference type="ARBA" id="ARBA00022833"/>
    </source>
</evidence>
<dbReference type="InterPro" id="IPR015887">
    <property type="entry name" value="DNA_glyclase_Znf_dom_DNA_BS"/>
</dbReference>
<dbReference type="PANTHER" id="PTHR22993:SF9">
    <property type="entry name" value="FORMAMIDOPYRIMIDINE-DNA GLYCOSYLASE"/>
    <property type="match status" value="1"/>
</dbReference>
<dbReference type="PROSITE" id="PS51068">
    <property type="entry name" value="FPG_CAT"/>
    <property type="match status" value="1"/>
</dbReference>
<dbReference type="NCBIfam" id="NF002211">
    <property type="entry name" value="PRK01103.1"/>
    <property type="match status" value="1"/>
</dbReference>
<dbReference type="FunFam" id="1.10.8.50:FF:000003">
    <property type="entry name" value="Formamidopyrimidine-DNA glycosylase"/>
    <property type="match status" value="1"/>
</dbReference>
<feature type="domain" description="Formamidopyrimidine-DNA glycosylase catalytic" evidence="18">
    <location>
        <begin position="2"/>
        <end position="115"/>
    </location>
</feature>
<evidence type="ECO:0000256" key="14">
    <source>
        <dbReference type="ARBA" id="ARBA00023295"/>
    </source>
</evidence>
<dbReference type="AlphaFoldDB" id="A5IYA4"/>
<dbReference type="RefSeq" id="WP_011949490.1">
    <property type="nucleotide sequence ID" value="NC_009497.1"/>
</dbReference>
<keyword evidence="8" id="KW-0378">Hydrolase</keyword>
<dbReference type="GO" id="GO:0034039">
    <property type="term" value="F:8-oxo-7,8-dihydroguanine DNA N-glycosylase activity"/>
    <property type="evidence" value="ECO:0007669"/>
    <property type="project" value="TreeGrafter"/>
</dbReference>
<dbReference type="PANTHER" id="PTHR22993">
    <property type="entry name" value="FORMAMIDOPYRIMIDINE-DNA GLYCOSYLASE"/>
    <property type="match status" value="1"/>
</dbReference>
<dbReference type="InterPro" id="IPR012319">
    <property type="entry name" value="FPG_cat"/>
</dbReference>
<dbReference type="PROSITE" id="PS01242">
    <property type="entry name" value="ZF_FPG_1"/>
    <property type="match status" value="1"/>
</dbReference>
<dbReference type="NCBIfam" id="TIGR00577">
    <property type="entry name" value="fpg"/>
    <property type="match status" value="1"/>
</dbReference>
<organism evidence="19 20">
    <name type="scientific">Mycoplasmopsis agalactiae (strain NCTC 10123 / CIP 59.7 / PG2)</name>
    <name type="common">Mycoplasma agalactiae</name>
    <dbReference type="NCBI Taxonomy" id="347257"/>
    <lineage>
        <taxon>Bacteria</taxon>
        <taxon>Bacillati</taxon>
        <taxon>Mycoplasmatota</taxon>
        <taxon>Mycoplasmoidales</taxon>
        <taxon>Metamycoplasmataceae</taxon>
        <taxon>Mycoplasmopsis</taxon>
    </lineage>
</organism>
<evidence type="ECO:0000256" key="8">
    <source>
        <dbReference type="ARBA" id="ARBA00022801"/>
    </source>
</evidence>
<evidence type="ECO:0000256" key="11">
    <source>
        <dbReference type="ARBA" id="ARBA00023204"/>
    </source>
</evidence>
<evidence type="ECO:0000313" key="20">
    <source>
        <dbReference type="Proteomes" id="UP000007065"/>
    </source>
</evidence>
<reference evidence="20" key="1">
    <citation type="journal article" date="2007" name="PLoS Genet.">
        <title>Being pathogenic, plastic, and sexual while living with a nearly minimal bacterial genome.</title>
        <authorList>
            <person name="Sirand-Pugnet P."/>
            <person name="Lartigue C."/>
            <person name="Marenda M."/>
            <person name="Jacob D."/>
            <person name="Barre A."/>
            <person name="Barbe V."/>
            <person name="Schenowitz C."/>
            <person name="Mangenot S."/>
            <person name="Couloux A."/>
            <person name="Segurens B."/>
            <person name="de Daruvar A."/>
            <person name="Blanchard A."/>
            <person name="Citti C."/>
        </authorList>
    </citation>
    <scope>NUCLEOTIDE SEQUENCE [LARGE SCALE GENOMIC DNA]</scope>
    <source>
        <strain evidence="20">PG2</strain>
    </source>
</reference>
<dbReference type="Pfam" id="PF06831">
    <property type="entry name" value="H2TH"/>
    <property type="match status" value="1"/>
</dbReference>
<dbReference type="InterPro" id="IPR035937">
    <property type="entry name" value="FPG_N"/>
</dbReference>
<comment type="catalytic activity">
    <reaction evidence="1">
        <text>Hydrolysis of DNA containing ring-opened 7-methylguanine residues, releasing 2,6-diamino-4-hydroxy-5-(N-methyl)formamidopyrimidine.</text>
        <dbReference type="EC" id="3.2.2.23"/>
    </reaction>
</comment>
<sequence length="279" mass="32254">MPELPEVKTVVKALKGNILNLTITNVIVKLDKLIKNATASEFKNYLLNEKILDVYNVGKNIIYKLSNNKNLVSHLRMTGKYFTDSSINRTRKHDYIIFELDSQMFLFYNDSRQFGTFHIKNDNELFSSKPLDKLGKEVDKIDPKNLYESVRNKSIPIKSFLLDQSYILGIGNIYANEILFLSKINPWTKTNKIPYEKFKEILSNTKIILDKATELGGSTIVDFSGLNGAEGQFQNHLQVHMRANMPCNKCNALIQQEFIAQRMTYYCPICQKENYEQEK</sequence>
<dbReference type="GO" id="GO:0008270">
    <property type="term" value="F:zinc ion binding"/>
    <property type="evidence" value="ECO:0007669"/>
    <property type="project" value="UniProtKB-KW"/>
</dbReference>
<feature type="domain" description="FPG-type" evidence="17">
    <location>
        <begin position="238"/>
        <end position="272"/>
    </location>
</feature>
<dbReference type="InterPro" id="IPR000214">
    <property type="entry name" value="Znf_DNA_glyclase/AP_lyase"/>
</dbReference>
<keyword evidence="10" id="KW-0238">DNA-binding</keyword>
<keyword evidence="5" id="KW-0479">Metal-binding</keyword>
<protein>
    <submittedName>
        <fullName evidence="19">Foramidopyrimidine DNA glycosylase</fullName>
    </submittedName>
</protein>
<evidence type="ECO:0000256" key="13">
    <source>
        <dbReference type="ARBA" id="ARBA00023268"/>
    </source>
</evidence>
<evidence type="ECO:0000256" key="3">
    <source>
        <dbReference type="ARBA" id="ARBA00009409"/>
    </source>
</evidence>
<comment type="similarity">
    <text evidence="3">Belongs to the FPG family.</text>
</comment>
<keyword evidence="12" id="KW-0456">Lyase</keyword>
<evidence type="ECO:0000256" key="16">
    <source>
        <dbReference type="PROSITE-ProRule" id="PRU00391"/>
    </source>
</evidence>
<dbReference type="GeneID" id="93358078"/>
<evidence type="ECO:0000259" key="17">
    <source>
        <dbReference type="PROSITE" id="PS51066"/>
    </source>
</evidence>
<evidence type="ECO:0000256" key="2">
    <source>
        <dbReference type="ARBA" id="ARBA00001947"/>
    </source>
</evidence>
<dbReference type="SUPFAM" id="SSF57716">
    <property type="entry name" value="Glucocorticoid receptor-like (DNA-binding domain)"/>
    <property type="match status" value="1"/>
</dbReference>
<comment type="catalytic activity">
    <reaction evidence="15">
        <text>2'-deoxyribonucleotide-(2'-deoxyribose 5'-phosphate)-2'-deoxyribonucleotide-DNA = a 3'-end 2'-deoxyribonucleotide-(2,3-dehydro-2,3-deoxyribose 5'-phosphate)-DNA + a 5'-end 5'-phospho-2'-deoxyribonucleoside-DNA + H(+)</text>
        <dbReference type="Rhea" id="RHEA:66592"/>
        <dbReference type="Rhea" id="RHEA-COMP:13180"/>
        <dbReference type="Rhea" id="RHEA-COMP:16897"/>
        <dbReference type="Rhea" id="RHEA-COMP:17067"/>
        <dbReference type="ChEBI" id="CHEBI:15378"/>
        <dbReference type="ChEBI" id="CHEBI:136412"/>
        <dbReference type="ChEBI" id="CHEBI:157695"/>
        <dbReference type="ChEBI" id="CHEBI:167181"/>
        <dbReference type="EC" id="4.2.99.18"/>
    </reaction>
</comment>
<dbReference type="STRING" id="347257.MAG3150"/>
<evidence type="ECO:0000313" key="19">
    <source>
        <dbReference type="EMBL" id="CAL59013.1"/>
    </source>
</evidence>
<dbReference type="GO" id="GO:0006284">
    <property type="term" value="P:base-excision repair"/>
    <property type="evidence" value="ECO:0007669"/>
    <property type="project" value="InterPro"/>
</dbReference>
<comment type="cofactor">
    <cofactor evidence="2">
        <name>Zn(2+)</name>
        <dbReference type="ChEBI" id="CHEBI:29105"/>
    </cofactor>
</comment>
<evidence type="ECO:0000256" key="7">
    <source>
        <dbReference type="ARBA" id="ARBA00022771"/>
    </source>
</evidence>
<dbReference type="EMBL" id="CU179680">
    <property type="protein sequence ID" value="CAL59013.1"/>
    <property type="molecule type" value="Genomic_DNA"/>
</dbReference>
<dbReference type="InterPro" id="IPR020629">
    <property type="entry name" value="FPG_Glyclase"/>
</dbReference>
<dbReference type="SUPFAM" id="SSF81624">
    <property type="entry name" value="N-terminal domain of MutM-like DNA repair proteins"/>
    <property type="match status" value="1"/>
</dbReference>
<keyword evidence="9" id="KW-0862">Zinc</keyword>
<evidence type="ECO:0000256" key="10">
    <source>
        <dbReference type="ARBA" id="ARBA00023125"/>
    </source>
</evidence>
<evidence type="ECO:0000259" key="18">
    <source>
        <dbReference type="PROSITE" id="PS51068"/>
    </source>
</evidence>
<dbReference type="Gene3D" id="3.20.190.10">
    <property type="entry name" value="MutM-like, N-terminal"/>
    <property type="match status" value="1"/>
</dbReference>
<dbReference type="InterPro" id="IPR015886">
    <property type="entry name" value="H2TH_FPG"/>
</dbReference>
<keyword evidence="6" id="KW-0227">DNA damage</keyword>
<gene>
    <name evidence="19" type="primary">mutM</name>
    <name evidence="19" type="ordered locus">MAG3150</name>
</gene>
<evidence type="ECO:0000256" key="6">
    <source>
        <dbReference type="ARBA" id="ARBA00022763"/>
    </source>
</evidence>
<comment type="subunit">
    <text evidence="4">Monomer.</text>
</comment>